<keyword evidence="2" id="KW-0472">Membrane</keyword>
<feature type="transmembrane region" description="Helical" evidence="2">
    <location>
        <begin position="202"/>
        <end position="223"/>
    </location>
</feature>
<feature type="transmembrane region" description="Helical" evidence="2">
    <location>
        <begin position="391"/>
        <end position="409"/>
    </location>
</feature>
<feature type="region of interest" description="Disordered" evidence="1">
    <location>
        <begin position="1"/>
        <end position="70"/>
    </location>
</feature>
<name>A0ABP5MEJ3_9MICO</name>
<keyword evidence="2" id="KW-1133">Transmembrane helix</keyword>
<evidence type="ECO:0008006" key="5">
    <source>
        <dbReference type="Google" id="ProtNLM"/>
    </source>
</evidence>
<evidence type="ECO:0000313" key="3">
    <source>
        <dbReference type="EMBL" id="GAA2171024.1"/>
    </source>
</evidence>
<gene>
    <name evidence="3" type="ORF">GCM10009846_03390</name>
</gene>
<organism evidence="3 4">
    <name type="scientific">Agrococcus versicolor</name>
    <dbReference type="NCBI Taxonomy" id="501482"/>
    <lineage>
        <taxon>Bacteria</taxon>
        <taxon>Bacillati</taxon>
        <taxon>Actinomycetota</taxon>
        <taxon>Actinomycetes</taxon>
        <taxon>Micrococcales</taxon>
        <taxon>Microbacteriaceae</taxon>
        <taxon>Agrococcus</taxon>
    </lineage>
</organism>
<dbReference type="Proteomes" id="UP001501599">
    <property type="component" value="Unassembled WGS sequence"/>
</dbReference>
<protein>
    <recommendedName>
        <fullName evidence="5">DUF2029 domain-containing protein</fullName>
    </recommendedName>
</protein>
<feature type="compositionally biased region" description="Basic and acidic residues" evidence="1">
    <location>
        <begin position="1"/>
        <end position="22"/>
    </location>
</feature>
<feature type="transmembrane region" description="Helical" evidence="2">
    <location>
        <begin position="445"/>
        <end position="471"/>
    </location>
</feature>
<evidence type="ECO:0000256" key="1">
    <source>
        <dbReference type="SAM" id="MobiDB-lite"/>
    </source>
</evidence>
<comment type="caution">
    <text evidence="3">The sequence shown here is derived from an EMBL/GenBank/DDBJ whole genome shotgun (WGS) entry which is preliminary data.</text>
</comment>
<proteinExistence type="predicted"/>
<evidence type="ECO:0000313" key="4">
    <source>
        <dbReference type="Proteomes" id="UP001501599"/>
    </source>
</evidence>
<feature type="transmembrane region" description="Helical" evidence="2">
    <location>
        <begin position="415"/>
        <end position="433"/>
    </location>
</feature>
<feature type="transmembrane region" description="Helical" evidence="2">
    <location>
        <begin position="534"/>
        <end position="554"/>
    </location>
</feature>
<accession>A0ABP5MEJ3</accession>
<dbReference type="RefSeq" id="WP_344339647.1">
    <property type="nucleotide sequence ID" value="NZ_BAAAQT010000001.1"/>
</dbReference>
<feature type="transmembrane region" description="Helical" evidence="2">
    <location>
        <begin position="309"/>
        <end position="329"/>
    </location>
</feature>
<feature type="transmembrane region" description="Helical" evidence="2">
    <location>
        <begin position="108"/>
        <end position="128"/>
    </location>
</feature>
<dbReference type="EMBL" id="BAAAQT010000001">
    <property type="protein sequence ID" value="GAA2171024.1"/>
    <property type="molecule type" value="Genomic_DNA"/>
</dbReference>
<evidence type="ECO:0000256" key="2">
    <source>
        <dbReference type="SAM" id="Phobius"/>
    </source>
</evidence>
<keyword evidence="4" id="KW-1185">Reference proteome</keyword>
<feature type="transmembrane region" description="Helical" evidence="2">
    <location>
        <begin position="495"/>
        <end position="514"/>
    </location>
</feature>
<sequence>MTTDDTADRARRHDDASADGPRDAPSTDGAATADADGGAAHARADAQPARTATEERASEPDAGWRPGRAGVALDRVQDRVGAVIGRGADAVRDSRAGRWFQRTEQPGAVDWLLLGAITVLAFVTFLYADVRATLDHSLTLLDAIFAGRVQDFYQLAIDQTLSGHPAVYDVPVYLVFAIWNLPTYVIHELTGFEYMNSVPAMLWVKAMMLGFLLLAAKTVVDIARTAGLTRQRARWVGFFLLSSMAAFVPVLVIVQYDVISVALMLLGIHAYMRGRTRSFLLWFLAANTMKLFAVLVFIPLILLREKRVIPAAGQLVVGMLGLLACRLLYRGDLAYEISTGRFTGDMLDRLTYAGFDWHSGITVPVFVGLMVGLVIFAYAKRLTSERERIAFAIYVPLVAFLGFCVLVPLNPYWVMLAAPFGVLIIFLNPRFLVLNTLIETSMGLVLLVAYALLGWLTYGGIVDALLFGQLVPRADPQRWYSIQDMWPGDATWERVPFLVGFLVTCLVASLVINYPRRAFLAGMPNLERIPRSVVLVRLGVLAAFLALIIATYVVPARSVAYSSASPTVEPVPDTTDLLLPDAVVEQELEFDDDLAVTRMEIGFDAEEVVWVNVAAVHVELLGPDGAAVYEASAPVNTLEVGVTGFDTGDLVLEAGTTYTLRLTADENDEGGEVLVQLNPEQDSFVTTSNGVEVPGDIVLVLDGAVR</sequence>
<feature type="transmembrane region" description="Helical" evidence="2">
    <location>
        <begin position="235"/>
        <end position="259"/>
    </location>
</feature>
<reference evidence="4" key="1">
    <citation type="journal article" date="2019" name="Int. J. Syst. Evol. Microbiol.">
        <title>The Global Catalogue of Microorganisms (GCM) 10K type strain sequencing project: providing services to taxonomists for standard genome sequencing and annotation.</title>
        <authorList>
            <consortium name="The Broad Institute Genomics Platform"/>
            <consortium name="The Broad Institute Genome Sequencing Center for Infectious Disease"/>
            <person name="Wu L."/>
            <person name="Ma J."/>
        </authorList>
    </citation>
    <scope>NUCLEOTIDE SEQUENCE [LARGE SCALE GENOMIC DNA]</scope>
    <source>
        <strain evidence="4">JCM 16026</strain>
    </source>
</reference>
<keyword evidence="2" id="KW-0812">Transmembrane</keyword>
<feature type="transmembrane region" description="Helical" evidence="2">
    <location>
        <begin position="279"/>
        <end position="302"/>
    </location>
</feature>
<feature type="compositionally biased region" description="Low complexity" evidence="1">
    <location>
        <begin position="23"/>
        <end position="51"/>
    </location>
</feature>
<feature type="transmembrane region" description="Helical" evidence="2">
    <location>
        <begin position="357"/>
        <end position="379"/>
    </location>
</feature>